<keyword evidence="4" id="KW-0347">Helicase</keyword>
<dbReference type="GO" id="GO:0006302">
    <property type="term" value="P:double-strand break repair"/>
    <property type="evidence" value="ECO:0007669"/>
    <property type="project" value="InterPro"/>
</dbReference>
<dbReference type="InterPro" id="IPR027417">
    <property type="entry name" value="P-loop_NTPase"/>
</dbReference>
<accession>A0A1M5VUP5</accession>
<dbReference type="Pfam" id="PF13245">
    <property type="entry name" value="AAA_19"/>
    <property type="match status" value="1"/>
</dbReference>
<dbReference type="PANTHER" id="PTHR43788:SF6">
    <property type="entry name" value="DNA HELICASE B"/>
    <property type="match status" value="1"/>
</dbReference>
<gene>
    <name evidence="4" type="ORF">SAMN02745124_01934</name>
</gene>
<dbReference type="GO" id="GO:0008854">
    <property type="term" value="F:exodeoxyribonuclease V activity"/>
    <property type="evidence" value="ECO:0007669"/>
    <property type="project" value="InterPro"/>
</dbReference>
<protein>
    <submittedName>
        <fullName evidence="4">DNA helicase/exodeoxyribonuclease V, alpha subunit</fullName>
    </submittedName>
</protein>
<name>A0A1M5VUP5_9BACT</name>
<feature type="domain" description="AAA+ ATPase" evidence="3">
    <location>
        <begin position="136"/>
        <end position="385"/>
    </location>
</feature>
<dbReference type="HAMAP" id="MF_01487">
    <property type="entry name" value="RecD"/>
    <property type="match status" value="1"/>
</dbReference>
<keyword evidence="4" id="KW-0378">Hydrolase</keyword>
<dbReference type="GO" id="GO:0005524">
    <property type="term" value="F:ATP binding"/>
    <property type="evidence" value="ECO:0007669"/>
    <property type="project" value="UniProtKB-KW"/>
</dbReference>
<keyword evidence="1" id="KW-0547">Nucleotide-binding</keyword>
<dbReference type="CDD" id="cd18809">
    <property type="entry name" value="SF1_C_RecD"/>
    <property type="match status" value="1"/>
</dbReference>
<dbReference type="OrthoDB" id="9763659at2"/>
<dbReference type="STRING" id="1121409.SAMN02745124_01934"/>
<evidence type="ECO:0000259" key="3">
    <source>
        <dbReference type="SMART" id="SM00382"/>
    </source>
</evidence>
<evidence type="ECO:0000256" key="1">
    <source>
        <dbReference type="ARBA" id="ARBA00022741"/>
    </source>
</evidence>
<evidence type="ECO:0000313" key="5">
    <source>
        <dbReference type="Proteomes" id="UP000184139"/>
    </source>
</evidence>
<evidence type="ECO:0000313" key="4">
    <source>
        <dbReference type="EMBL" id="SHH78985.1"/>
    </source>
</evidence>
<dbReference type="RefSeq" id="WP_073375559.1">
    <property type="nucleotide sequence ID" value="NZ_FQXS01000009.1"/>
</dbReference>
<dbReference type="InterPro" id="IPR006344">
    <property type="entry name" value="RecD"/>
</dbReference>
<dbReference type="GO" id="GO:0009338">
    <property type="term" value="C:exodeoxyribonuclease V complex"/>
    <property type="evidence" value="ECO:0007669"/>
    <property type="project" value="InterPro"/>
</dbReference>
<dbReference type="Pfam" id="PF13538">
    <property type="entry name" value="UvrD_C_2"/>
    <property type="match status" value="1"/>
</dbReference>
<reference evidence="4 5" key="1">
    <citation type="submission" date="2016-11" db="EMBL/GenBank/DDBJ databases">
        <authorList>
            <person name="Jaros S."/>
            <person name="Januszkiewicz K."/>
            <person name="Wedrychowicz H."/>
        </authorList>
    </citation>
    <scope>NUCLEOTIDE SEQUENCE [LARGE SCALE GENOMIC DNA]</scope>
    <source>
        <strain evidence="4 5">DSM 9705</strain>
    </source>
</reference>
<organism evidence="4 5">
    <name type="scientific">Desulfofustis glycolicus DSM 9705</name>
    <dbReference type="NCBI Taxonomy" id="1121409"/>
    <lineage>
        <taxon>Bacteria</taxon>
        <taxon>Pseudomonadati</taxon>
        <taxon>Thermodesulfobacteriota</taxon>
        <taxon>Desulfobulbia</taxon>
        <taxon>Desulfobulbales</taxon>
        <taxon>Desulfocapsaceae</taxon>
        <taxon>Desulfofustis</taxon>
    </lineage>
</organism>
<dbReference type="InterPro" id="IPR050534">
    <property type="entry name" value="Coronavir_polyprotein_1ab"/>
</dbReference>
<sequence>MRDTEQSLLEPVLTTFLTERCGLAQPQRVRFAALVATLLTAVRGGHSCIAVAEEDRAVLAASRIVSSGAPAPLVLSGARLYLHRFYHYEKRLADILQILAERSAAAEQPALLLDEWFPATDAQPDLQREAARMALSGRLTIITGGPGTGKTTTVARIVGLLLVCCGASLKITLAAPTGKAAVRLQESLQQHLPGLPLSKELKEAFPDRAQTVHRLLGVRRHATRFVHTGDNPLPWDVVIVDEASMVDLALMCKLVEALRDGSRLILLGDKDQLSSVESGAVLGDCVRSLPQRVVALQRSYRFQRRLADFAAAVNDGAAAQAVELIDRPESPVSRGDENWQLLLETAYGRYLTAVATATSIAAYPELFALFARFRVLCALRHGPRGAAGFNERIERLLAGSGMIPAGHGWYPGRPVIITRNDYALGLYNGDIGLCLPDPQRGGEAAVWFERRGELPRSLLPVQLPALETAWAMTVHKSQGSEFDQVVIVLPEAPNRILSRELLYTAVTRARKRVILLADDEALTAAIDRPTVRCSGLAERLLAQ</sequence>
<dbReference type="PANTHER" id="PTHR43788">
    <property type="entry name" value="DNA2/NAM7 HELICASE FAMILY MEMBER"/>
    <property type="match status" value="1"/>
</dbReference>
<dbReference type="Gene3D" id="3.40.50.300">
    <property type="entry name" value="P-loop containing nucleotide triphosphate hydrolases"/>
    <property type="match status" value="2"/>
</dbReference>
<dbReference type="Proteomes" id="UP000184139">
    <property type="component" value="Unassembled WGS sequence"/>
</dbReference>
<dbReference type="CDD" id="cd17933">
    <property type="entry name" value="DEXSc_RecD-like"/>
    <property type="match status" value="1"/>
</dbReference>
<evidence type="ECO:0000256" key="2">
    <source>
        <dbReference type="ARBA" id="ARBA00022840"/>
    </source>
</evidence>
<dbReference type="SMART" id="SM00382">
    <property type="entry name" value="AAA"/>
    <property type="match status" value="1"/>
</dbReference>
<dbReference type="InterPro" id="IPR027785">
    <property type="entry name" value="UvrD-like_helicase_C"/>
</dbReference>
<keyword evidence="2" id="KW-0067">ATP-binding</keyword>
<dbReference type="GO" id="GO:0006310">
    <property type="term" value="P:DNA recombination"/>
    <property type="evidence" value="ECO:0007669"/>
    <property type="project" value="InterPro"/>
</dbReference>
<dbReference type="GO" id="GO:0017116">
    <property type="term" value="F:single-stranded DNA helicase activity"/>
    <property type="evidence" value="ECO:0007669"/>
    <property type="project" value="TreeGrafter"/>
</dbReference>
<dbReference type="SUPFAM" id="SSF52540">
    <property type="entry name" value="P-loop containing nucleoside triphosphate hydrolases"/>
    <property type="match status" value="2"/>
</dbReference>
<dbReference type="NCBIfam" id="TIGR01447">
    <property type="entry name" value="recD"/>
    <property type="match status" value="1"/>
</dbReference>
<dbReference type="InterPro" id="IPR003593">
    <property type="entry name" value="AAA+_ATPase"/>
</dbReference>
<proteinExistence type="inferred from homology"/>
<dbReference type="AlphaFoldDB" id="A0A1M5VUP5"/>
<keyword evidence="5" id="KW-1185">Reference proteome</keyword>
<dbReference type="EMBL" id="FQXS01000009">
    <property type="protein sequence ID" value="SHH78985.1"/>
    <property type="molecule type" value="Genomic_DNA"/>
</dbReference>